<proteinExistence type="predicted"/>
<sequence>MYKPIKTYAAVLLSAAVLCQSNEIYPVSDQTNSITYIAKDVEERVVFNIKPDGGVRMAHYDVYGNVTTAYKTQ</sequence>
<evidence type="ECO:0000313" key="1">
    <source>
        <dbReference type="EMBL" id="GAA0391076.1"/>
    </source>
</evidence>
<dbReference type="Proteomes" id="UP001500340">
    <property type="component" value="Unassembled WGS sequence"/>
</dbReference>
<protein>
    <submittedName>
        <fullName evidence="1">Uncharacterized protein</fullName>
    </submittedName>
</protein>
<comment type="caution">
    <text evidence="1">The sequence shown here is derived from an EMBL/GenBank/DDBJ whole genome shotgun (WGS) entry which is preliminary data.</text>
</comment>
<name>A0ABN0YCJ6_9BACL</name>
<dbReference type="EMBL" id="BAAACX010000009">
    <property type="protein sequence ID" value="GAA0391076.1"/>
    <property type="molecule type" value="Genomic_DNA"/>
</dbReference>
<keyword evidence="2" id="KW-1185">Reference proteome</keyword>
<organism evidence="1 2">
    <name type="scientific">Paenibacillus motobuensis</name>
    <dbReference type="NCBI Taxonomy" id="295324"/>
    <lineage>
        <taxon>Bacteria</taxon>
        <taxon>Bacillati</taxon>
        <taxon>Bacillota</taxon>
        <taxon>Bacilli</taxon>
        <taxon>Bacillales</taxon>
        <taxon>Paenibacillaceae</taxon>
        <taxon>Paenibacillus</taxon>
    </lineage>
</organism>
<evidence type="ECO:0000313" key="2">
    <source>
        <dbReference type="Proteomes" id="UP001500340"/>
    </source>
</evidence>
<reference evidence="1 2" key="1">
    <citation type="journal article" date="2019" name="Int. J. Syst. Evol. Microbiol.">
        <title>The Global Catalogue of Microorganisms (GCM) 10K type strain sequencing project: providing services to taxonomists for standard genome sequencing and annotation.</title>
        <authorList>
            <consortium name="The Broad Institute Genomics Platform"/>
            <consortium name="The Broad Institute Genome Sequencing Center for Infectious Disease"/>
            <person name="Wu L."/>
            <person name="Ma J."/>
        </authorList>
    </citation>
    <scope>NUCLEOTIDE SEQUENCE [LARGE SCALE GENOMIC DNA]</scope>
    <source>
        <strain evidence="1 2">JCM 12774</strain>
    </source>
</reference>
<accession>A0ABN0YCJ6</accession>
<gene>
    <name evidence="1" type="ORF">GCM10008933_22520</name>
</gene>